<reference evidence="1" key="1">
    <citation type="submission" date="2020-12" db="EMBL/GenBank/DDBJ databases">
        <title>Clostridium thailandense sp. nov., a novel acetogenic bacterium isolated from peat land soil in Thailand.</title>
        <authorList>
            <person name="Chaikitkaew S."/>
            <person name="Birkeland N.K."/>
        </authorList>
    </citation>
    <scope>NUCLEOTIDE SEQUENCE</scope>
    <source>
        <strain evidence="1">PL3</strain>
    </source>
</reference>
<gene>
    <name evidence="1" type="ORF">I6U48_21135</name>
</gene>
<dbReference type="Proteomes" id="UP000694308">
    <property type="component" value="Unassembled WGS sequence"/>
</dbReference>
<dbReference type="AlphaFoldDB" id="A0A949U126"/>
<organism evidence="1 2">
    <name type="scientific">Clostridium thailandense</name>
    <dbReference type="NCBI Taxonomy" id="2794346"/>
    <lineage>
        <taxon>Bacteria</taxon>
        <taxon>Bacillati</taxon>
        <taxon>Bacillota</taxon>
        <taxon>Clostridia</taxon>
        <taxon>Eubacteriales</taxon>
        <taxon>Clostridiaceae</taxon>
        <taxon>Clostridium</taxon>
    </lineage>
</organism>
<proteinExistence type="predicted"/>
<dbReference type="RefSeq" id="WP_218322461.1">
    <property type="nucleotide sequence ID" value="NZ_JAEEGC010000123.1"/>
</dbReference>
<protein>
    <submittedName>
        <fullName evidence="1">DUF1292 domain-containing protein</fullName>
    </submittedName>
</protein>
<keyword evidence="2" id="KW-1185">Reference proteome</keyword>
<comment type="caution">
    <text evidence="1">The sequence shown here is derived from an EMBL/GenBank/DDBJ whole genome shotgun (WGS) entry which is preliminary data.</text>
</comment>
<dbReference type="EMBL" id="JAEEGC010000123">
    <property type="protein sequence ID" value="MBV7275410.1"/>
    <property type="molecule type" value="Genomic_DNA"/>
</dbReference>
<sequence length="216" mass="24963">MSKANEFLKSEKNSYGKIFVDINYAIDNVSPFLDESILKRRKYVAKLPVLKRYIELLQTAECEINKGGFFSKFGNDKYIDLLDDYKRDNTESLSQLVKCSQCQCLNCTANCRFDSCLGCRDNSNIVFCDHKKVNISKPDNFILNLTNNRTGIDDRYVVLGVIQDVDRDSKYIVIENIINKEKFILHYYPGISEDTYGEITNPEEFDFVVSTFQSLE</sequence>
<name>A0A949U126_9CLOT</name>
<evidence type="ECO:0000313" key="2">
    <source>
        <dbReference type="Proteomes" id="UP000694308"/>
    </source>
</evidence>
<evidence type="ECO:0000313" key="1">
    <source>
        <dbReference type="EMBL" id="MBV7275410.1"/>
    </source>
</evidence>
<accession>A0A949U126</accession>